<dbReference type="RefSeq" id="WP_091574653.1">
    <property type="nucleotide sequence ID" value="NZ_FMXM01000002.1"/>
</dbReference>
<evidence type="ECO:0000313" key="1">
    <source>
        <dbReference type="EMBL" id="SDA39043.1"/>
    </source>
</evidence>
<dbReference type="Proteomes" id="UP000198588">
    <property type="component" value="Unassembled WGS sequence"/>
</dbReference>
<dbReference type="EMBL" id="FMXM01000002">
    <property type="protein sequence ID" value="SDA39043.1"/>
    <property type="molecule type" value="Genomic_DNA"/>
</dbReference>
<dbReference type="STRING" id="1165689.SAMN02927914_00102"/>
<dbReference type="AlphaFoldDB" id="A0A1G5UZJ0"/>
<proteinExistence type="predicted"/>
<organism evidence="1">
    <name type="scientific">Mesorhizobium qingshengii</name>
    <dbReference type="NCBI Taxonomy" id="1165689"/>
    <lineage>
        <taxon>Bacteria</taxon>
        <taxon>Pseudomonadati</taxon>
        <taxon>Pseudomonadota</taxon>
        <taxon>Alphaproteobacteria</taxon>
        <taxon>Hyphomicrobiales</taxon>
        <taxon>Phyllobacteriaceae</taxon>
        <taxon>Mesorhizobium</taxon>
    </lineage>
</organism>
<reference evidence="1" key="1">
    <citation type="submission" date="2016-10" db="EMBL/GenBank/DDBJ databases">
        <authorList>
            <person name="de Groot N.N."/>
        </authorList>
    </citation>
    <scope>NUCLEOTIDE SEQUENCE [LARGE SCALE GENOMIC DNA]</scope>
    <source>
        <strain evidence="1">CGMCC 1.12097</strain>
    </source>
</reference>
<gene>
    <name evidence="1" type="ORF">SAMN02927914_00102</name>
</gene>
<name>A0A1G5UZJ0_9HYPH</name>
<sequence length="110" mass="12050">MTLKLSRADTLRPEAEDRIDRVYAKKINDLIGPLGRLHQRKAERAILGRDLAGPLIVDEADRLAIIAAATKQDAAVAALDVERRRMKAAVRAANTAAEIKAVLAKLEIMQ</sequence>
<protein>
    <submittedName>
        <fullName evidence="1">Uncharacterized protein</fullName>
    </submittedName>
</protein>
<dbReference type="OrthoDB" id="9874685at2"/>
<accession>A0A1G5UZJ0</accession>